<keyword evidence="1" id="KW-0732">Signal</keyword>
<dbReference type="EMBL" id="NDIQ01000022">
    <property type="protein sequence ID" value="PRT55773.1"/>
    <property type="molecule type" value="Genomic_DNA"/>
</dbReference>
<evidence type="ECO:0000313" key="2">
    <source>
        <dbReference type="EMBL" id="PRT55773.1"/>
    </source>
</evidence>
<sequence length="326" mass="33706">MKFAKSAILALFAMTFAASGEVSPQISKACMAVDAMAVGFVLQLTHLTAQYVAKFASNLSQTISNTLVEVESLVSQGGDNSKAVTVLIPFVSAVSKGSGMLVSSLANNPDHLLSSAEVQDLVGNLQKVSNVALDNHVDTTELQAVISQLHAVGGKLHARSDFNPILDGIKGSATNAAQTVETLLKQLTRNDGHPTADVISAFITGLDSQADNLLNAVSVALGPLTFGVSNLVGDTLLGPFFQSLTNGAEVLIANVAGGAVDLVTQPALQLLVHTLSRAVSLGKKNNVKNAANLEKAVNQLSKIAQNAKPATASAIQAHSHDTKKGN</sequence>
<evidence type="ECO:0008006" key="4">
    <source>
        <dbReference type="Google" id="ProtNLM"/>
    </source>
</evidence>
<keyword evidence="3" id="KW-1185">Reference proteome</keyword>
<dbReference type="RefSeq" id="XP_024665718.1">
    <property type="nucleotide sequence ID" value="XM_024809950.1"/>
</dbReference>
<dbReference type="GeneID" id="36517141"/>
<organism evidence="2 3">
    <name type="scientific">Wickerhamiella sorbophila</name>
    <dbReference type="NCBI Taxonomy" id="45607"/>
    <lineage>
        <taxon>Eukaryota</taxon>
        <taxon>Fungi</taxon>
        <taxon>Dikarya</taxon>
        <taxon>Ascomycota</taxon>
        <taxon>Saccharomycotina</taxon>
        <taxon>Dipodascomycetes</taxon>
        <taxon>Dipodascales</taxon>
        <taxon>Trichomonascaceae</taxon>
        <taxon>Wickerhamiella</taxon>
    </lineage>
</organism>
<comment type="caution">
    <text evidence="2">The sequence shown here is derived from an EMBL/GenBank/DDBJ whole genome shotgun (WGS) entry which is preliminary data.</text>
</comment>
<dbReference type="Proteomes" id="UP000238350">
    <property type="component" value="Unassembled WGS sequence"/>
</dbReference>
<dbReference type="OrthoDB" id="10557624at2759"/>
<gene>
    <name evidence="2" type="ORF">B9G98_03393</name>
</gene>
<feature type="signal peptide" evidence="1">
    <location>
        <begin position="1"/>
        <end position="20"/>
    </location>
</feature>
<proteinExistence type="predicted"/>
<protein>
    <recommendedName>
        <fullName evidence="4">Cell wall mannoprotein 1</fullName>
    </recommendedName>
</protein>
<evidence type="ECO:0000313" key="3">
    <source>
        <dbReference type="Proteomes" id="UP000238350"/>
    </source>
</evidence>
<evidence type="ECO:0000256" key="1">
    <source>
        <dbReference type="SAM" id="SignalP"/>
    </source>
</evidence>
<name>A0A2T0FLA4_9ASCO</name>
<feature type="chain" id="PRO_5015671814" description="Cell wall mannoprotein 1" evidence="1">
    <location>
        <begin position="21"/>
        <end position="326"/>
    </location>
</feature>
<accession>A0A2T0FLA4</accession>
<dbReference type="AlphaFoldDB" id="A0A2T0FLA4"/>
<reference evidence="2 3" key="1">
    <citation type="submission" date="2017-04" db="EMBL/GenBank/DDBJ databases">
        <title>Genome sequencing of [Candida] sorbophila.</title>
        <authorList>
            <person name="Ahn J.O."/>
        </authorList>
    </citation>
    <scope>NUCLEOTIDE SEQUENCE [LARGE SCALE GENOMIC DNA]</scope>
    <source>
        <strain evidence="2 3">DS02</strain>
    </source>
</reference>